<keyword evidence="4 7" id="KW-0812">Transmembrane</keyword>
<comment type="subcellular location">
    <subcellularLocation>
        <location evidence="1 7">Cell membrane</location>
        <topology evidence="1 7">Multi-pass membrane protein</topology>
    </subcellularLocation>
</comment>
<feature type="transmembrane region" description="Helical" evidence="7">
    <location>
        <begin position="33"/>
        <end position="54"/>
    </location>
</feature>
<evidence type="ECO:0000256" key="2">
    <source>
        <dbReference type="ARBA" id="ARBA00022448"/>
    </source>
</evidence>
<name>Q1PXX3_KUEST</name>
<proteinExistence type="inferred from homology"/>
<dbReference type="AlphaFoldDB" id="Q1PXX3"/>
<evidence type="ECO:0000256" key="1">
    <source>
        <dbReference type="ARBA" id="ARBA00004651"/>
    </source>
</evidence>
<reference evidence="9" key="1">
    <citation type="journal article" date="2006" name="Nature">
        <title>Deciphering the evolution and metabolism of an anammox bacterium from a community genome.</title>
        <authorList>
            <person name="Strous M."/>
            <person name="Pelletier E."/>
            <person name="Mangenot S."/>
            <person name="Rattei T."/>
            <person name="Lehner A."/>
            <person name="Taylor M.W."/>
            <person name="Horn M."/>
            <person name="Daims H."/>
            <person name="Bartol-Mavel D."/>
            <person name="Wincker P."/>
            <person name="Barbe V."/>
            <person name="Fonknechten N."/>
            <person name="Vallenet D."/>
            <person name="Segurens B."/>
            <person name="Schenowitz-Truong C."/>
            <person name="Medigue C."/>
            <person name="Collingro A."/>
            <person name="Snel B."/>
            <person name="Dutilh B.E."/>
            <person name="OpDenCamp H.J.M."/>
            <person name="vanDerDrift C."/>
            <person name="Cirpus I."/>
            <person name="vanDePas-Schoonen K.T."/>
            <person name="Harhangi H.R."/>
            <person name="vanNiftrik L."/>
            <person name="Schmid M."/>
            <person name="Keltjens J."/>
            <person name="vanDeVossenberg J."/>
            <person name="Kartal B."/>
            <person name="Meier H."/>
            <person name="Frishman D."/>
            <person name="Huynen M.A."/>
            <person name="Mewes H."/>
            <person name="Weissenbach J."/>
            <person name="Jetten M.S.M."/>
            <person name="Wagner M."/>
            <person name="LePaslier D."/>
        </authorList>
    </citation>
    <scope>NUCLEOTIDE SEQUENCE</scope>
</reference>
<keyword evidence="6 7" id="KW-0472">Membrane</keyword>
<gene>
    <name evidence="9" type="primary">malG</name>
    <name evidence="9" type="ORF">kustd2135</name>
</gene>
<organism evidence="9">
    <name type="scientific">Kuenenia stuttgartiensis</name>
    <dbReference type="NCBI Taxonomy" id="174633"/>
    <lineage>
        <taxon>Bacteria</taxon>
        <taxon>Pseudomonadati</taxon>
        <taxon>Planctomycetota</taxon>
        <taxon>Candidatus Brocadiia</taxon>
        <taxon>Candidatus Brocadiales</taxon>
        <taxon>Candidatus Brocadiaceae</taxon>
        <taxon>Candidatus Kuenenia</taxon>
    </lineage>
</organism>
<feature type="transmembrane region" description="Helical" evidence="7">
    <location>
        <begin position="265"/>
        <end position="283"/>
    </location>
</feature>
<dbReference type="EMBL" id="CT573072">
    <property type="protein sequence ID" value="CAJ72880.1"/>
    <property type="molecule type" value="Genomic_DNA"/>
</dbReference>
<dbReference type="GO" id="GO:0055085">
    <property type="term" value="P:transmembrane transport"/>
    <property type="evidence" value="ECO:0007669"/>
    <property type="project" value="InterPro"/>
</dbReference>
<keyword evidence="2 7" id="KW-0813">Transport</keyword>
<evidence type="ECO:0000256" key="4">
    <source>
        <dbReference type="ARBA" id="ARBA00022692"/>
    </source>
</evidence>
<dbReference type="InterPro" id="IPR050901">
    <property type="entry name" value="BP-dep_ABC_trans_perm"/>
</dbReference>
<dbReference type="PANTHER" id="PTHR32243:SF18">
    <property type="entry name" value="INNER MEMBRANE ABC TRANSPORTER PERMEASE PROTEIN YCJP"/>
    <property type="match status" value="1"/>
</dbReference>
<dbReference type="PANTHER" id="PTHR32243">
    <property type="entry name" value="MALTOSE TRANSPORT SYSTEM PERMEASE-RELATED"/>
    <property type="match status" value="1"/>
</dbReference>
<evidence type="ECO:0000256" key="6">
    <source>
        <dbReference type="ARBA" id="ARBA00023136"/>
    </source>
</evidence>
<evidence type="ECO:0000313" key="9">
    <source>
        <dbReference type="EMBL" id="CAJ72880.1"/>
    </source>
</evidence>
<feature type="transmembrane region" description="Helical" evidence="7">
    <location>
        <begin position="160"/>
        <end position="183"/>
    </location>
</feature>
<keyword evidence="3" id="KW-1003">Cell membrane</keyword>
<dbReference type="InterPro" id="IPR035906">
    <property type="entry name" value="MetI-like_sf"/>
</dbReference>
<dbReference type="Pfam" id="PF00528">
    <property type="entry name" value="BPD_transp_1"/>
    <property type="match status" value="1"/>
</dbReference>
<dbReference type="CDD" id="cd06261">
    <property type="entry name" value="TM_PBP2"/>
    <property type="match status" value="1"/>
</dbReference>
<protein>
    <submittedName>
        <fullName evidence="9">Similar to maltose transport system permease protein</fullName>
    </submittedName>
</protein>
<dbReference type="GO" id="GO:0005886">
    <property type="term" value="C:plasma membrane"/>
    <property type="evidence" value="ECO:0007669"/>
    <property type="project" value="UniProtKB-SubCell"/>
</dbReference>
<dbReference type="Gene3D" id="1.10.3720.10">
    <property type="entry name" value="MetI-like"/>
    <property type="match status" value="1"/>
</dbReference>
<accession>Q1PXX3</accession>
<dbReference type="SUPFAM" id="SSF161098">
    <property type="entry name" value="MetI-like"/>
    <property type="match status" value="1"/>
</dbReference>
<comment type="similarity">
    <text evidence="7">Belongs to the binding-protein-dependent transport system permease family.</text>
</comment>
<feature type="transmembrane region" description="Helical" evidence="7">
    <location>
        <begin position="127"/>
        <end position="148"/>
    </location>
</feature>
<dbReference type="PROSITE" id="PS50928">
    <property type="entry name" value="ABC_TM1"/>
    <property type="match status" value="1"/>
</dbReference>
<feature type="transmembrane region" description="Helical" evidence="7">
    <location>
        <begin position="90"/>
        <end position="115"/>
    </location>
</feature>
<dbReference type="InterPro" id="IPR000515">
    <property type="entry name" value="MetI-like"/>
</dbReference>
<evidence type="ECO:0000256" key="7">
    <source>
        <dbReference type="RuleBase" id="RU363032"/>
    </source>
</evidence>
<evidence type="ECO:0000256" key="3">
    <source>
        <dbReference type="ARBA" id="ARBA00022475"/>
    </source>
</evidence>
<sequence>MCSCPNGQVPRPCFLKCVGKADNILYKMRKRCLFFLFTLMAVCWSIGPFAWIVLTSFKPPSEIMQLPPVFPETYVLDSYKNVLFKSHFPYYLFNSFMVSLSTVCVAIPCALLAAYSVSRFSFRGKTAILFMIVVLFTLPSICLVAALYKLFYTLGWINLPVSLICAYSAHNFPLALFLMIKYIDKIPIEMDNASLIDGCTHFQALRYVIAPIALPGLISTAILTFIFCWNEFLFALTFTLDESSRLASVGIALFQGTYEVPWGDIAAASVIVTVPLLIFLLAFQRYIVQGIISGAVKE</sequence>
<keyword evidence="5 7" id="KW-1133">Transmembrane helix</keyword>
<feature type="domain" description="ABC transmembrane type-1" evidence="8">
    <location>
        <begin position="92"/>
        <end position="283"/>
    </location>
</feature>
<evidence type="ECO:0000259" key="8">
    <source>
        <dbReference type="PROSITE" id="PS50928"/>
    </source>
</evidence>
<feature type="transmembrane region" description="Helical" evidence="7">
    <location>
        <begin position="204"/>
        <end position="227"/>
    </location>
</feature>
<evidence type="ECO:0000256" key="5">
    <source>
        <dbReference type="ARBA" id="ARBA00022989"/>
    </source>
</evidence>
<reference evidence="9" key="2">
    <citation type="submission" date="2006-01" db="EMBL/GenBank/DDBJ databases">
        <authorList>
            <person name="Genoscope"/>
        </authorList>
    </citation>
    <scope>NUCLEOTIDE SEQUENCE</scope>
</reference>